<protein>
    <submittedName>
        <fullName evidence="2">Gliding motility-associated C-terminal domain-containing protein</fullName>
    </submittedName>
</protein>
<dbReference type="InterPro" id="IPR026341">
    <property type="entry name" value="T9SS_type_B"/>
</dbReference>
<dbReference type="Proteomes" id="UP001204772">
    <property type="component" value="Unassembled WGS sequence"/>
</dbReference>
<evidence type="ECO:0000256" key="1">
    <source>
        <dbReference type="SAM" id="SignalP"/>
    </source>
</evidence>
<dbReference type="Pfam" id="PF13585">
    <property type="entry name" value="CHU_C"/>
    <property type="match status" value="1"/>
</dbReference>
<dbReference type="InterPro" id="IPR013783">
    <property type="entry name" value="Ig-like_fold"/>
</dbReference>
<dbReference type="SUPFAM" id="SSF49299">
    <property type="entry name" value="PKD domain"/>
    <property type="match status" value="1"/>
</dbReference>
<proteinExistence type="predicted"/>
<dbReference type="Gene3D" id="2.60.40.10">
    <property type="entry name" value="Immunoglobulins"/>
    <property type="match status" value="1"/>
</dbReference>
<sequence>MTYVNYRYILPYIMCLCGLVFTKVTSAQCPVPARFGPQWVDGSFAIAGTEVGTQCTGRAVTVTTPATITNARYVYDYKSIIDTSKATTRTFNEYSQPGSYYIVQLGTLNGKPSVACISIQVYATAKPTFSLASECGNTTKLTINTTGLAFGQYFIDWGDGKQAQVFKPGQPTPTYTYAASGTYQIRVRGEGTLALNGCNADSDPQTFEVLNDPAPITNATATIVNNLYGQVSIAVPNTVKVKNYSFTKNGNELTRANSIFIDSSLNATQSGACYQVAYADACDRKPATRPTVCTIYLQAEKETLKWSAESPFSTAVNTYTIEKLNDNGQVVATYPVGNSTEWPIDISDNDAEVVYRVRATSVSGQTSLSNAISYGRTVKLFVPDTFSPNNDGLNDTFEIKGQLINKLEITVYDRWGNVLYNTKDVTKGWDGTDVNGRELSPGFYTYRIEYTDTKERSYSKLGTVNLMR</sequence>
<feature type="chain" id="PRO_5046153265" evidence="1">
    <location>
        <begin position="28"/>
        <end position="468"/>
    </location>
</feature>
<organism evidence="2 3">
    <name type="scientific">Runella salmonicolor</name>
    <dbReference type="NCBI Taxonomy" id="2950278"/>
    <lineage>
        <taxon>Bacteria</taxon>
        <taxon>Pseudomonadati</taxon>
        <taxon>Bacteroidota</taxon>
        <taxon>Cytophagia</taxon>
        <taxon>Cytophagales</taxon>
        <taxon>Spirosomataceae</taxon>
        <taxon>Runella</taxon>
    </lineage>
</organism>
<dbReference type="Gene3D" id="2.60.40.4070">
    <property type="match status" value="1"/>
</dbReference>
<reference evidence="2 3" key="1">
    <citation type="submission" date="2022-06" db="EMBL/GenBank/DDBJ databases">
        <title>Runella sp. S5 genome sequencing.</title>
        <authorList>
            <person name="Park S."/>
        </authorList>
    </citation>
    <scope>NUCLEOTIDE SEQUENCE [LARGE SCALE GENOMIC DNA]</scope>
    <source>
        <strain evidence="2 3">S5</strain>
    </source>
</reference>
<keyword evidence="3" id="KW-1185">Reference proteome</keyword>
<dbReference type="CDD" id="cd00146">
    <property type="entry name" value="PKD"/>
    <property type="match status" value="1"/>
</dbReference>
<evidence type="ECO:0000313" key="2">
    <source>
        <dbReference type="EMBL" id="MCP1384362.1"/>
    </source>
</evidence>
<dbReference type="EMBL" id="JAMZEL010000008">
    <property type="protein sequence ID" value="MCP1384362.1"/>
    <property type="molecule type" value="Genomic_DNA"/>
</dbReference>
<comment type="caution">
    <text evidence="2">The sequence shown here is derived from an EMBL/GenBank/DDBJ whole genome shotgun (WGS) entry which is preliminary data.</text>
</comment>
<accession>A0ABT1FV45</accession>
<feature type="signal peptide" evidence="1">
    <location>
        <begin position="1"/>
        <end position="27"/>
    </location>
</feature>
<gene>
    <name evidence="2" type="ORF">NCI00_18110</name>
</gene>
<keyword evidence="1" id="KW-0732">Signal</keyword>
<evidence type="ECO:0000313" key="3">
    <source>
        <dbReference type="Proteomes" id="UP001204772"/>
    </source>
</evidence>
<name>A0ABT1FV45_9BACT</name>
<dbReference type="InterPro" id="IPR035986">
    <property type="entry name" value="PKD_dom_sf"/>
</dbReference>
<dbReference type="RefSeq" id="WP_253529831.1">
    <property type="nucleotide sequence ID" value="NZ_JAMZEL010000008.1"/>
</dbReference>
<dbReference type="NCBIfam" id="TIGR04131">
    <property type="entry name" value="Bac_Flav_CTERM"/>
    <property type="match status" value="1"/>
</dbReference>